<name>A0ABP0SJW2_9DINO</name>
<proteinExistence type="predicted"/>
<comment type="caution">
    <text evidence="1">The sequence shown here is derived from an EMBL/GenBank/DDBJ whole genome shotgun (WGS) entry which is preliminary data.</text>
</comment>
<gene>
    <name evidence="1" type="ORF">CCMP2556_LOCUS52168</name>
    <name evidence="2" type="ORF">CCMP2556_LOCUS52169</name>
</gene>
<feature type="non-terminal residue" evidence="1">
    <location>
        <position position="141"/>
    </location>
</feature>
<feature type="non-terminal residue" evidence="1">
    <location>
        <position position="1"/>
    </location>
</feature>
<protein>
    <submittedName>
        <fullName evidence="1">Uncharacterized protein</fullName>
    </submittedName>
</protein>
<sequence length="141" mass="16208">RQLQASNWKRMKGTRKKYMDLEEALGHIDLTMWLATFQDDTGSYYGFEHPEKSLAWKRESVQKLLERPGNQLATFDQCQFGLVSPSGKPMQKRTKFMTNLGPLFNALNGKFCDHSHEHELIQGSENGVKRSAWAQTYPDGL</sequence>
<keyword evidence="3" id="KW-1185">Reference proteome</keyword>
<dbReference type="EMBL" id="CAXAMN010027735">
    <property type="protein sequence ID" value="CAK9112563.1"/>
    <property type="molecule type" value="Genomic_DNA"/>
</dbReference>
<evidence type="ECO:0000313" key="1">
    <source>
        <dbReference type="EMBL" id="CAK9112563.1"/>
    </source>
</evidence>
<reference evidence="1 3" key="1">
    <citation type="submission" date="2024-02" db="EMBL/GenBank/DDBJ databases">
        <authorList>
            <person name="Chen Y."/>
            <person name="Shah S."/>
            <person name="Dougan E. K."/>
            <person name="Thang M."/>
            <person name="Chan C."/>
        </authorList>
    </citation>
    <scope>NUCLEOTIDE SEQUENCE [LARGE SCALE GENOMIC DNA]</scope>
</reference>
<organism evidence="1 3">
    <name type="scientific">Durusdinium trenchii</name>
    <dbReference type="NCBI Taxonomy" id="1381693"/>
    <lineage>
        <taxon>Eukaryota</taxon>
        <taxon>Sar</taxon>
        <taxon>Alveolata</taxon>
        <taxon>Dinophyceae</taxon>
        <taxon>Suessiales</taxon>
        <taxon>Symbiodiniaceae</taxon>
        <taxon>Durusdinium</taxon>
    </lineage>
</organism>
<dbReference type="Proteomes" id="UP001642484">
    <property type="component" value="Unassembled WGS sequence"/>
</dbReference>
<evidence type="ECO:0000313" key="3">
    <source>
        <dbReference type="Proteomes" id="UP001642484"/>
    </source>
</evidence>
<evidence type="ECO:0000313" key="2">
    <source>
        <dbReference type="EMBL" id="CAK9112564.1"/>
    </source>
</evidence>
<dbReference type="EMBL" id="CAXAMN010027736">
    <property type="protein sequence ID" value="CAK9112564.1"/>
    <property type="molecule type" value="Genomic_DNA"/>
</dbReference>
<accession>A0ABP0SJW2</accession>